<feature type="compositionally biased region" description="Polar residues" evidence="1">
    <location>
        <begin position="450"/>
        <end position="460"/>
    </location>
</feature>
<feature type="region of interest" description="Disordered" evidence="1">
    <location>
        <begin position="632"/>
        <end position="671"/>
    </location>
</feature>
<accession>A0A2P5HZQ8</accession>
<feature type="compositionally biased region" description="Pro residues" evidence="1">
    <location>
        <begin position="507"/>
        <end position="520"/>
    </location>
</feature>
<protein>
    <submittedName>
        <fullName evidence="2">Uncharacterized protein</fullName>
    </submittedName>
</protein>
<feature type="region of interest" description="Disordered" evidence="1">
    <location>
        <begin position="407"/>
        <end position="526"/>
    </location>
</feature>
<feature type="compositionally biased region" description="Basic and acidic residues" evidence="1">
    <location>
        <begin position="483"/>
        <end position="500"/>
    </location>
</feature>
<dbReference type="EMBL" id="MAVT02000450">
    <property type="protein sequence ID" value="POS75736.1"/>
    <property type="molecule type" value="Genomic_DNA"/>
</dbReference>
<evidence type="ECO:0000313" key="2">
    <source>
        <dbReference type="EMBL" id="POS75736.1"/>
    </source>
</evidence>
<proteinExistence type="predicted"/>
<dbReference type="AlphaFoldDB" id="A0A2P5HZQ8"/>
<dbReference type="InParanoid" id="A0A2P5HZQ8"/>
<feature type="compositionally biased region" description="Low complexity" evidence="1">
    <location>
        <begin position="222"/>
        <end position="232"/>
    </location>
</feature>
<feature type="region of interest" description="Disordered" evidence="1">
    <location>
        <begin position="222"/>
        <end position="301"/>
    </location>
</feature>
<organism evidence="2 3">
    <name type="scientific">Diaporthe helianthi</name>
    <dbReference type="NCBI Taxonomy" id="158607"/>
    <lineage>
        <taxon>Eukaryota</taxon>
        <taxon>Fungi</taxon>
        <taxon>Dikarya</taxon>
        <taxon>Ascomycota</taxon>
        <taxon>Pezizomycotina</taxon>
        <taxon>Sordariomycetes</taxon>
        <taxon>Sordariomycetidae</taxon>
        <taxon>Diaporthales</taxon>
        <taxon>Diaporthaceae</taxon>
        <taxon>Diaporthe</taxon>
    </lineage>
</organism>
<keyword evidence="3" id="KW-1185">Reference proteome</keyword>
<feature type="compositionally biased region" description="Low complexity" evidence="1">
    <location>
        <begin position="260"/>
        <end position="272"/>
    </location>
</feature>
<gene>
    <name evidence="2" type="ORF">DHEL01_v205879</name>
</gene>
<reference evidence="2" key="1">
    <citation type="submission" date="2017-09" db="EMBL/GenBank/DDBJ databases">
        <title>Polyketide synthases of a Diaporthe helianthi virulent isolate.</title>
        <authorList>
            <person name="Baroncelli R."/>
        </authorList>
    </citation>
    <scope>NUCLEOTIDE SEQUENCE [LARGE SCALE GENOMIC DNA]</scope>
    <source>
        <strain evidence="2">7/96</strain>
    </source>
</reference>
<feature type="compositionally biased region" description="Polar residues" evidence="1">
    <location>
        <begin position="432"/>
        <end position="441"/>
    </location>
</feature>
<comment type="caution">
    <text evidence="2">The sequence shown here is derived from an EMBL/GenBank/DDBJ whole genome shotgun (WGS) entry which is preliminary data.</text>
</comment>
<evidence type="ECO:0000256" key="1">
    <source>
        <dbReference type="SAM" id="MobiDB-lite"/>
    </source>
</evidence>
<feature type="compositionally biased region" description="Basic and acidic residues" evidence="1">
    <location>
        <begin position="632"/>
        <end position="654"/>
    </location>
</feature>
<feature type="compositionally biased region" description="Low complexity" evidence="1">
    <location>
        <begin position="419"/>
        <end position="431"/>
    </location>
</feature>
<evidence type="ECO:0000313" key="3">
    <source>
        <dbReference type="Proteomes" id="UP000094444"/>
    </source>
</evidence>
<sequence length="671" mass="72437">MDPPKRKWAELARQRLEQGQAATSYIELIDVDEVEGLNEGFLTLQDSVDQQHPQHQPPPLTSAEFKRFVMLVFNAIQSVDMAQDAFLNKNGVACKSPATEYLERRGMFEIQLAAAKLVNTAYKVQCGIVAIPSWPALPGLLLHKYNTFAERMDNIIKALKTYKEICGDLFVTATGGMEMRVAMQPEENMQQLLVAQKQAMEQNRLRRIALAVITRQKAEQPAAAAAAENNDNGGDDDDGAANNSGTPINAPATKKRKLGAPRAVVASRPAARNTITRVVNTRQRRTPSSRPPSAPSSSDAIVLAQGGSHPAAAAPPAAGITSGLRGAAEASNQGYFDKYLRGNPEHQHYPVPPPPDYLASQQAAHGVQQGGRQGGIGSVGSAYQLLPTSELLAAQGLLGLYQHPQNGDVAARRNSPTHSTSVSNGSVTNSGPQTEMRVTTSNGGVVVNNYLQPNTPSPTGDQAFADPHYGDDQAPGVNPGRAQLDKQCENQHENPDESERPNSLPIQAPPNPPQQAPPANPKVEAHNQQDANGLPVLHPSNYEFTDEQKVFLDCHRVSLGGRPLYTVGWRTQTGEPYELPSSAAAGMFHGVGERDWDIQPQGASDGEHVEFDDFLDFREASSEYEYDFVEEARGRRARDKAAEEQAKGEEKENAEAAGDEAQPEGNPEAGS</sequence>
<name>A0A2P5HZQ8_DIAHE</name>
<dbReference type="Proteomes" id="UP000094444">
    <property type="component" value="Unassembled WGS sequence"/>
</dbReference>